<proteinExistence type="predicted"/>
<feature type="chain" id="PRO_5029869105" evidence="1">
    <location>
        <begin position="23"/>
        <end position="94"/>
    </location>
</feature>
<dbReference type="EMBL" id="JAAMOB010000012">
    <property type="protein sequence ID" value="KAF4106486.1"/>
    <property type="molecule type" value="Genomic_DNA"/>
</dbReference>
<dbReference type="AlphaFoldDB" id="A0A7J6CH75"/>
<name>A0A7J6CH75_9TELE</name>
<organism evidence="2 3">
    <name type="scientific">Onychostoma macrolepis</name>
    <dbReference type="NCBI Taxonomy" id="369639"/>
    <lineage>
        <taxon>Eukaryota</taxon>
        <taxon>Metazoa</taxon>
        <taxon>Chordata</taxon>
        <taxon>Craniata</taxon>
        <taxon>Vertebrata</taxon>
        <taxon>Euteleostomi</taxon>
        <taxon>Actinopterygii</taxon>
        <taxon>Neopterygii</taxon>
        <taxon>Teleostei</taxon>
        <taxon>Ostariophysi</taxon>
        <taxon>Cypriniformes</taxon>
        <taxon>Cyprinidae</taxon>
        <taxon>Acrossocheilinae</taxon>
        <taxon>Onychostoma</taxon>
    </lineage>
</organism>
<keyword evidence="1" id="KW-0732">Signal</keyword>
<evidence type="ECO:0000313" key="2">
    <source>
        <dbReference type="EMBL" id="KAF4106486.1"/>
    </source>
</evidence>
<feature type="signal peptide" evidence="1">
    <location>
        <begin position="1"/>
        <end position="22"/>
    </location>
</feature>
<dbReference type="InterPro" id="IPR045860">
    <property type="entry name" value="Snake_toxin-like_sf"/>
</dbReference>
<comment type="caution">
    <text evidence="2">The sequence shown here is derived from an EMBL/GenBank/DDBJ whole genome shotgun (WGS) entry which is preliminary data.</text>
</comment>
<reference evidence="2 3" key="1">
    <citation type="submission" date="2020-04" db="EMBL/GenBank/DDBJ databases">
        <title>Chromosome-level genome assembly of a cyprinid fish Onychostoma macrolepis by integration of Nanopore Sequencing, Bionano and Hi-C technology.</title>
        <authorList>
            <person name="Wang D."/>
        </authorList>
    </citation>
    <scope>NUCLEOTIDE SEQUENCE [LARGE SCALE GENOMIC DNA]</scope>
    <source>
        <strain evidence="2">SWU-2019</strain>
        <tissue evidence="2">Muscle</tissue>
    </source>
</reference>
<dbReference type="OrthoDB" id="8700794at2759"/>
<keyword evidence="3" id="KW-1185">Reference proteome</keyword>
<dbReference type="SUPFAM" id="SSF57302">
    <property type="entry name" value="Snake toxin-like"/>
    <property type="match status" value="1"/>
</dbReference>
<sequence>MKMGSCTLVLIMFLGALCVAQALRCNYCQKIDRDNPTCDELKEKECSSGSDNCITIRLNHPAYGEVRRCAQTNECNAPVPPQVDRKCCNTDLCN</sequence>
<accession>A0A7J6CH75</accession>
<evidence type="ECO:0000256" key="1">
    <source>
        <dbReference type="SAM" id="SignalP"/>
    </source>
</evidence>
<evidence type="ECO:0000313" key="3">
    <source>
        <dbReference type="Proteomes" id="UP000579812"/>
    </source>
</evidence>
<dbReference type="Proteomes" id="UP000579812">
    <property type="component" value="Unassembled WGS sequence"/>
</dbReference>
<protein>
    <submittedName>
        <fullName evidence="2">Uncharacterized protein</fullName>
    </submittedName>
</protein>
<gene>
    <name evidence="2" type="ORF">G5714_012476</name>
</gene>
<dbReference type="Gene3D" id="2.10.60.10">
    <property type="entry name" value="CD59"/>
    <property type="match status" value="1"/>
</dbReference>